<dbReference type="InterPro" id="IPR006626">
    <property type="entry name" value="PbH1"/>
</dbReference>
<keyword evidence="3" id="KW-0964">Secreted</keyword>
<evidence type="ECO:0000256" key="3">
    <source>
        <dbReference type="ARBA" id="ARBA00022525"/>
    </source>
</evidence>
<dbReference type="SMART" id="SM00710">
    <property type="entry name" value="PbH1"/>
    <property type="match status" value="11"/>
</dbReference>
<organism evidence="10 11">
    <name type="scientific">Parachitinimonas caeni</name>
    <dbReference type="NCBI Taxonomy" id="3031301"/>
    <lineage>
        <taxon>Bacteria</taxon>
        <taxon>Pseudomonadati</taxon>
        <taxon>Pseudomonadota</taxon>
        <taxon>Betaproteobacteria</taxon>
        <taxon>Neisseriales</taxon>
        <taxon>Chitinibacteraceae</taxon>
        <taxon>Parachitinimonas</taxon>
    </lineage>
</organism>
<comment type="subcellular location">
    <subcellularLocation>
        <location evidence="2">Secreted</location>
    </subcellularLocation>
</comment>
<comment type="caution">
    <text evidence="10">The sequence shown here is derived from an EMBL/GenBank/DDBJ whole genome shotgun (WGS) entry which is preliminary data.</text>
</comment>
<evidence type="ECO:0000313" key="10">
    <source>
        <dbReference type="EMBL" id="MDK2125950.1"/>
    </source>
</evidence>
<dbReference type="InterPro" id="IPR059226">
    <property type="entry name" value="Choice_anch_Q_dom"/>
</dbReference>
<comment type="similarity">
    <text evidence="8">Belongs to the polysaccharide lyase 9 family.</text>
</comment>
<protein>
    <submittedName>
        <fullName evidence="10">Right-handed parallel beta-helix repeat-containing protein</fullName>
    </submittedName>
</protein>
<evidence type="ECO:0000256" key="8">
    <source>
        <dbReference type="ARBA" id="ARBA00038263"/>
    </source>
</evidence>
<dbReference type="InterPro" id="IPR039448">
    <property type="entry name" value="Beta_helix"/>
</dbReference>
<dbReference type="NCBIfam" id="NF041518">
    <property type="entry name" value="choice_anch_Q"/>
    <property type="match status" value="1"/>
</dbReference>
<dbReference type="PANTHER" id="PTHR40088">
    <property type="entry name" value="PECTATE LYASE (EUROFUNG)"/>
    <property type="match status" value="1"/>
</dbReference>
<evidence type="ECO:0000259" key="9">
    <source>
        <dbReference type="Pfam" id="PF13229"/>
    </source>
</evidence>
<evidence type="ECO:0000256" key="4">
    <source>
        <dbReference type="ARBA" id="ARBA00022723"/>
    </source>
</evidence>
<gene>
    <name evidence="10" type="ORF">PZA18_18040</name>
</gene>
<keyword evidence="5" id="KW-0732">Signal</keyword>
<name>A0ABT7E3G7_9NEIS</name>
<reference evidence="10" key="1">
    <citation type="submission" date="2023-03" db="EMBL/GenBank/DDBJ databases">
        <title>Chitinimonas shenzhenensis gen. nov., sp. nov., a novel member of family Burkholderiaceae isolated from activated sludge collected in Shen Zhen, China.</title>
        <authorList>
            <person name="Wang X."/>
        </authorList>
    </citation>
    <scope>NUCLEOTIDE SEQUENCE</scope>
    <source>
        <strain evidence="10">DQS-5</strain>
    </source>
</reference>
<evidence type="ECO:0000256" key="6">
    <source>
        <dbReference type="ARBA" id="ARBA00022837"/>
    </source>
</evidence>
<dbReference type="SUPFAM" id="SSF51126">
    <property type="entry name" value="Pectin lyase-like"/>
    <property type="match status" value="2"/>
</dbReference>
<evidence type="ECO:0000256" key="7">
    <source>
        <dbReference type="ARBA" id="ARBA00023239"/>
    </source>
</evidence>
<keyword evidence="11" id="KW-1185">Reference proteome</keyword>
<dbReference type="Gene3D" id="2.160.20.10">
    <property type="entry name" value="Single-stranded right-handed beta-helix, Pectin lyase-like"/>
    <property type="match status" value="1"/>
</dbReference>
<dbReference type="PANTHER" id="PTHR40088:SF1">
    <property type="entry name" value="PECTATE LYASE PEL9"/>
    <property type="match status" value="1"/>
</dbReference>
<proteinExistence type="inferred from homology"/>
<keyword evidence="7" id="KW-0456">Lyase</keyword>
<dbReference type="Pfam" id="PF13229">
    <property type="entry name" value="Beta_helix"/>
    <property type="match status" value="1"/>
</dbReference>
<comment type="cofactor">
    <cofactor evidence="1">
        <name>Ca(2+)</name>
        <dbReference type="ChEBI" id="CHEBI:29108"/>
    </cofactor>
</comment>
<keyword evidence="6" id="KW-0106">Calcium</keyword>
<dbReference type="InterPro" id="IPR052052">
    <property type="entry name" value="Polysaccharide_Lyase_9"/>
</dbReference>
<sequence length="614" mass="66755">MSNSRQPSLPSDSRLKIQIAKTILAISLSSCAMTSPHALARDYYVSTLGRDHPAAGSANDPFLTIHYAANLVTAGDTVYIAPGQYQLAQTLYLNNKTGTAELPIQFIALTNRNRRVEIDCSLKRNCISMAGSSHIRISGILFNSPQNAALYIARNNNHIRIDNNSFYFTGKYGIQIDDNLNGLPANTPKGSYQILNNYFLGNKDTSIYARQISNSTLSENHIDGMPSPTPVQLGDGIVVTLSDAVAIRSNYITGIRGLREGKPLSAIKVKSSTQVTLVNNELADLSGRGIHVLREDMTNPPPNRFITIDDNRIYGAAKINEGNNDPACTSGGWPGAMNLSDTLDAVIQNNIVHHNFGEGVILSNAQRVMVSQNDLHDNFGTNLYLNNAANIVVERNFIHTLFDPHHFRCGAAAGGISLANETDTSQNNTNYLRLENISILNNIVQGGRFGLSYYTDNSSAYFRGGMRNVQVRNNTVVVNGNGSDNRPQPVLAITPDTQHSDNLFENNLFRQMQAQDPLRSIGVAQGHAFNRNLWFGGTANDPVGSAPNDVLADPLLANPLGTAAYHFKISPASPAYNAAYYLISSNAPAVDYYGSPRPFAGNADIGAYEYTLNQ</sequence>
<dbReference type="EMBL" id="JARRAF010000027">
    <property type="protein sequence ID" value="MDK2125950.1"/>
    <property type="molecule type" value="Genomic_DNA"/>
</dbReference>
<dbReference type="InterPro" id="IPR011050">
    <property type="entry name" value="Pectin_lyase_fold/virulence"/>
</dbReference>
<evidence type="ECO:0000256" key="2">
    <source>
        <dbReference type="ARBA" id="ARBA00004613"/>
    </source>
</evidence>
<keyword evidence="4" id="KW-0479">Metal-binding</keyword>
<dbReference type="InterPro" id="IPR012334">
    <property type="entry name" value="Pectin_lyas_fold"/>
</dbReference>
<evidence type="ECO:0000256" key="1">
    <source>
        <dbReference type="ARBA" id="ARBA00001913"/>
    </source>
</evidence>
<evidence type="ECO:0000313" key="11">
    <source>
        <dbReference type="Proteomes" id="UP001172778"/>
    </source>
</evidence>
<dbReference type="Proteomes" id="UP001172778">
    <property type="component" value="Unassembled WGS sequence"/>
</dbReference>
<accession>A0ABT7E3G7</accession>
<evidence type="ECO:0000256" key="5">
    <source>
        <dbReference type="ARBA" id="ARBA00022729"/>
    </source>
</evidence>
<dbReference type="RefSeq" id="WP_284102264.1">
    <property type="nucleotide sequence ID" value="NZ_JARRAF010000027.1"/>
</dbReference>
<feature type="domain" description="Right handed beta helix" evidence="9">
    <location>
        <begin position="125"/>
        <end position="294"/>
    </location>
</feature>